<keyword evidence="3" id="KW-1185">Reference proteome</keyword>
<dbReference type="Proteomes" id="UP000471751">
    <property type="component" value="Unassembled WGS sequence"/>
</dbReference>
<organism evidence="2 3">
    <name type="scientific">Pseudomonas laurentiana</name>
    <dbReference type="NCBI Taxonomy" id="2364649"/>
    <lineage>
        <taxon>Bacteria</taxon>
        <taxon>Pseudomonadati</taxon>
        <taxon>Pseudomonadota</taxon>
        <taxon>Gammaproteobacteria</taxon>
        <taxon>Pseudomonadales</taxon>
        <taxon>Pseudomonadaceae</taxon>
        <taxon>Pseudomonas</taxon>
    </lineage>
</organism>
<keyword evidence="1" id="KW-0732">Signal</keyword>
<protein>
    <submittedName>
        <fullName evidence="2">sn-glycerol-3-phosphate transporter</fullName>
    </submittedName>
</protein>
<comment type="caution">
    <text evidence="2">The sequence shown here is derived from an EMBL/GenBank/DDBJ whole genome shotgun (WGS) entry which is preliminary data.</text>
</comment>
<feature type="chain" id="PRO_5026218870" evidence="1">
    <location>
        <begin position="27"/>
        <end position="160"/>
    </location>
</feature>
<dbReference type="AlphaFoldDB" id="A0A6I5RMR0"/>
<reference evidence="2 3" key="1">
    <citation type="submission" date="2020-02" db="EMBL/GenBank/DDBJ databases">
        <title>Broccoli isolated Pseudomonas sp.</title>
        <authorList>
            <person name="Fujikawa T."/>
            <person name="Sawada H."/>
        </authorList>
    </citation>
    <scope>NUCLEOTIDE SEQUENCE [LARGE SCALE GENOMIC DNA]</scope>
    <source>
        <strain evidence="2 3">JCM 32154</strain>
    </source>
</reference>
<feature type="signal peptide" evidence="1">
    <location>
        <begin position="1"/>
        <end position="26"/>
    </location>
</feature>
<evidence type="ECO:0000313" key="2">
    <source>
        <dbReference type="EMBL" id="NES09113.1"/>
    </source>
</evidence>
<dbReference type="EMBL" id="JAAHBT010000036">
    <property type="protein sequence ID" value="NES09113.1"/>
    <property type="molecule type" value="Genomic_DNA"/>
</dbReference>
<name>A0A6I5RMR0_9PSED</name>
<evidence type="ECO:0000256" key="1">
    <source>
        <dbReference type="SAM" id="SignalP"/>
    </source>
</evidence>
<sequence length="160" mass="18006">MKPASRYARRLGVPLLALAVCSPGIAAEKKDFWYLQTSAYTKHWSYDPEHNNNQELIGLERNYADATLWGITTFRNSFYQRSYYGYVGKTWENDTWPVYAKLTGGLIYGYKDDYQDKIPLNHLGIAPAIVPSVGAHFGPVGAEVVLLGTAAMMINVGYRF</sequence>
<accession>A0A6I5RMR0</accession>
<proteinExistence type="predicted"/>
<evidence type="ECO:0000313" key="3">
    <source>
        <dbReference type="Proteomes" id="UP000471751"/>
    </source>
</evidence>
<gene>
    <name evidence="2" type="ORF">G3O07_04205</name>
</gene>